<evidence type="ECO:0000256" key="1">
    <source>
        <dbReference type="ARBA" id="ARBA00023002"/>
    </source>
</evidence>
<protein>
    <submittedName>
        <fullName evidence="3">Pyruvate synthase beta chain</fullName>
        <ecNumber evidence="3">1.2.7.1</ecNumber>
    </submittedName>
</protein>
<dbReference type="PANTHER" id="PTHR48084:SF4">
    <property type="entry name" value="2-OXOGLUTARATE OXIDOREDUCTASE SUBUNIT KORB"/>
    <property type="match status" value="1"/>
</dbReference>
<proteinExistence type="predicted"/>
<feature type="domain" description="Thiamine pyrophosphate enzyme TPP-binding" evidence="2">
    <location>
        <begin position="50"/>
        <end position="87"/>
    </location>
</feature>
<evidence type="ECO:0000259" key="2">
    <source>
        <dbReference type="Pfam" id="PF02775"/>
    </source>
</evidence>
<name>A0A0B0EM03_9BACT</name>
<sequence length="112" mass="12666">MTRYTPLDYIGRNKPVWCAGCGDYGVLTALFNVFSQKKIDAKNVAIISGIGCSGRLPDFIKAYGFHGAHGRALPIAIGVKVANPSERFCRWRGWRWVKYRCRAFPTCCKKKY</sequence>
<reference evidence="3 4" key="1">
    <citation type="submission" date="2014-10" db="EMBL/GenBank/DDBJ databases">
        <title>Draft genome of anammox bacterium scalindua brodae, obtained using differential coverage binning of sequence data from two enrichment reactors.</title>
        <authorList>
            <person name="Speth D.R."/>
            <person name="Russ L."/>
            <person name="Kartal B."/>
            <person name="Op den Camp H.J."/>
            <person name="Dutilh B.E."/>
            <person name="Jetten M.S."/>
        </authorList>
    </citation>
    <scope>NUCLEOTIDE SEQUENCE [LARGE SCALE GENOMIC DNA]</scope>
    <source>
        <strain evidence="3">RU1</strain>
    </source>
</reference>
<dbReference type="Proteomes" id="UP000030652">
    <property type="component" value="Unassembled WGS sequence"/>
</dbReference>
<dbReference type="GO" id="GO:0019164">
    <property type="term" value="F:pyruvate synthase activity"/>
    <property type="evidence" value="ECO:0007669"/>
    <property type="project" value="UniProtKB-EC"/>
</dbReference>
<dbReference type="Pfam" id="PF02775">
    <property type="entry name" value="TPP_enzyme_C"/>
    <property type="match status" value="1"/>
</dbReference>
<organism evidence="3 4">
    <name type="scientific">Candidatus Scalindua brodae</name>
    <dbReference type="NCBI Taxonomy" id="237368"/>
    <lineage>
        <taxon>Bacteria</taxon>
        <taxon>Pseudomonadati</taxon>
        <taxon>Planctomycetota</taxon>
        <taxon>Candidatus Brocadiia</taxon>
        <taxon>Candidatus Brocadiales</taxon>
        <taxon>Candidatus Scalinduaceae</taxon>
        <taxon>Candidatus Scalindua</taxon>
    </lineage>
</organism>
<keyword evidence="3" id="KW-0670">Pyruvate</keyword>
<evidence type="ECO:0000313" key="3">
    <source>
        <dbReference type="EMBL" id="KHE93031.1"/>
    </source>
</evidence>
<dbReference type="AlphaFoldDB" id="A0A0B0EM03"/>
<comment type="caution">
    <text evidence="3">The sequence shown here is derived from an EMBL/GenBank/DDBJ whole genome shotgun (WGS) entry which is preliminary data.</text>
</comment>
<dbReference type="EC" id="1.2.7.1" evidence="3"/>
<dbReference type="SUPFAM" id="SSF52518">
    <property type="entry name" value="Thiamin diphosphate-binding fold (THDP-binding)"/>
    <property type="match status" value="1"/>
</dbReference>
<dbReference type="GO" id="GO:0030976">
    <property type="term" value="F:thiamine pyrophosphate binding"/>
    <property type="evidence" value="ECO:0007669"/>
    <property type="project" value="InterPro"/>
</dbReference>
<accession>A0A0B0EM03</accession>
<keyword evidence="1 3" id="KW-0560">Oxidoreductase</keyword>
<dbReference type="PATRIC" id="fig|237368.3.peg.1306"/>
<dbReference type="eggNOG" id="COG1013">
    <property type="taxonomic scope" value="Bacteria"/>
</dbReference>
<gene>
    <name evidence="3" type="ORF">SCABRO_01194</name>
</gene>
<dbReference type="InterPro" id="IPR029061">
    <property type="entry name" value="THDP-binding"/>
</dbReference>
<dbReference type="PANTHER" id="PTHR48084">
    <property type="entry name" value="2-OXOGLUTARATE OXIDOREDUCTASE SUBUNIT KORB-RELATED"/>
    <property type="match status" value="1"/>
</dbReference>
<dbReference type="InterPro" id="IPR011766">
    <property type="entry name" value="TPP_enzyme_TPP-bd"/>
</dbReference>
<dbReference type="InterPro" id="IPR051457">
    <property type="entry name" value="2-oxoacid:Fd_oxidoreductase"/>
</dbReference>
<dbReference type="EMBL" id="JRYO01000081">
    <property type="protein sequence ID" value="KHE93031.1"/>
    <property type="molecule type" value="Genomic_DNA"/>
</dbReference>
<evidence type="ECO:0000313" key="4">
    <source>
        <dbReference type="Proteomes" id="UP000030652"/>
    </source>
</evidence>